<keyword evidence="2" id="KW-0472">Membrane</keyword>
<evidence type="ECO:0000313" key="6">
    <source>
        <dbReference type="EMBL" id="PTB22358.1"/>
    </source>
</evidence>
<evidence type="ECO:0000256" key="3">
    <source>
        <dbReference type="SAM" id="MobiDB-lite"/>
    </source>
</evidence>
<feature type="domain" description="Outer membrane protein assembly factor BamE" evidence="5">
    <location>
        <begin position="44"/>
        <end position="112"/>
    </location>
</feature>
<dbReference type="InterPro" id="IPR037873">
    <property type="entry name" value="BamE-like"/>
</dbReference>
<dbReference type="GO" id="GO:0019867">
    <property type="term" value="C:outer membrane"/>
    <property type="evidence" value="ECO:0007669"/>
    <property type="project" value="InterPro"/>
</dbReference>
<name>A0A2T3Y0U3_9BURK</name>
<dbReference type="Pfam" id="PF04355">
    <property type="entry name" value="BamE"/>
    <property type="match status" value="1"/>
</dbReference>
<evidence type="ECO:0000256" key="2">
    <source>
        <dbReference type="ARBA" id="ARBA00023136"/>
    </source>
</evidence>
<accession>A0A2T3Y0U3</accession>
<dbReference type="InterPro" id="IPR007450">
    <property type="entry name" value="BamE_dom"/>
</dbReference>
<comment type="caution">
    <text evidence="6">The sequence shown here is derived from an EMBL/GenBank/DDBJ whole genome shotgun (WGS) entry which is preliminary data.</text>
</comment>
<dbReference type="PROSITE" id="PS51257">
    <property type="entry name" value="PROKAR_LIPOPROTEIN"/>
    <property type="match status" value="1"/>
</dbReference>
<feature type="chain" id="PRO_5015532599" evidence="4">
    <location>
        <begin position="23"/>
        <end position="146"/>
    </location>
</feature>
<dbReference type="EMBL" id="PYUC01000001">
    <property type="protein sequence ID" value="PTB22358.1"/>
    <property type="molecule type" value="Genomic_DNA"/>
</dbReference>
<feature type="signal peptide" evidence="4">
    <location>
        <begin position="1"/>
        <end position="22"/>
    </location>
</feature>
<dbReference type="Gene3D" id="3.30.1450.10">
    <property type="match status" value="1"/>
</dbReference>
<gene>
    <name evidence="6" type="ORF">C9I57_00720</name>
</gene>
<evidence type="ECO:0000256" key="4">
    <source>
        <dbReference type="SAM" id="SignalP"/>
    </source>
</evidence>
<evidence type="ECO:0000313" key="7">
    <source>
        <dbReference type="Proteomes" id="UP000240638"/>
    </source>
</evidence>
<evidence type="ECO:0000256" key="1">
    <source>
        <dbReference type="ARBA" id="ARBA00022729"/>
    </source>
</evidence>
<organism evidence="6 7">
    <name type="scientific">Trinickia symbiotica</name>
    <dbReference type="NCBI Taxonomy" id="863227"/>
    <lineage>
        <taxon>Bacteria</taxon>
        <taxon>Pseudomonadati</taxon>
        <taxon>Pseudomonadota</taxon>
        <taxon>Betaproteobacteria</taxon>
        <taxon>Burkholderiales</taxon>
        <taxon>Burkholderiaceae</taxon>
        <taxon>Trinickia</taxon>
    </lineage>
</organism>
<sequence>MNKKSFSATQLLAALSCLLGLAACVGPTTDTSFPKPDLATTPDGTFPNLENLRMVDLGMTKNQLYELVGPPHFHESVFHVRVWNYLFHFRTAEKTITCEYQIQFDKDSRVSQTRWKDQECEQFAPAKVASNESAAAPEPAQATPVQ</sequence>
<evidence type="ECO:0000259" key="5">
    <source>
        <dbReference type="Pfam" id="PF04355"/>
    </source>
</evidence>
<proteinExistence type="predicted"/>
<dbReference type="RefSeq" id="WP_107148741.1">
    <property type="nucleotide sequence ID" value="NZ_PYUC01000001.1"/>
</dbReference>
<reference evidence="6 7" key="1">
    <citation type="submission" date="2018-03" db="EMBL/GenBank/DDBJ databases">
        <title>Whole genome analyses suggest that Burkholderia sensu lato contains two further novel genera in the rhizoxinica-symbiotica group Mycetohabitans gen. nov., and Trinickia gen. nov.: implications for the evolution of diazotrophy and nodulation in the Burkholderiaceae.</title>
        <authorList>
            <person name="Estrada De Los Santos P."/>
            <person name="Palmer M."/>
            <person name="Chavez-Ramirez B."/>
            <person name="Steenkamp E.T."/>
            <person name="Hirsch A.M."/>
            <person name="Manyaka P."/>
            <person name="Maluk M."/>
            <person name="Lafos M."/>
            <person name="Crook M."/>
            <person name="Gross E."/>
            <person name="Simon M.F."/>
            <person name="Bueno Dos Reis Junior F."/>
            <person name="Poole P.S."/>
            <person name="Venter S.N."/>
            <person name="James E.K."/>
        </authorList>
    </citation>
    <scope>NUCLEOTIDE SEQUENCE [LARGE SCALE GENOMIC DNA]</scope>
    <source>
        <strain evidence="6 7">JPY-366</strain>
    </source>
</reference>
<dbReference type="Proteomes" id="UP000240638">
    <property type="component" value="Unassembled WGS sequence"/>
</dbReference>
<dbReference type="AlphaFoldDB" id="A0A2T3Y0U3"/>
<feature type="compositionally biased region" description="Low complexity" evidence="3">
    <location>
        <begin position="129"/>
        <end position="146"/>
    </location>
</feature>
<keyword evidence="1 4" id="KW-0732">Signal</keyword>
<feature type="region of interest" description="Disordered" evidence="3">
    <location>
        <begin position="127"/>
        <end position="146"/>
    </location>
</feature>
<protein>
    <submittedName>
        <fullName evidence="6">Outer membrane protein assembly factor BamE</fullName>
    </submittedName>
</protein>